<dbReference type="InterPro" id="IPR000084">
    <property type="entry name" value="PE-PGRS_N"/>
</dbReference>
<dbReference type="AlphaFoldDB" id="A0A7Z7ISX1"/>
<dbReference type="SUPFAM" id="SSF140459">
    <property type="entry name" value="PE/PPE dimer-like"/>
    <property type="match status" value="1"/>
</dbReference>
<accession>A0A7Z7ISX1</accession>
<dbReference type="InterPro" id="IPR038332">
    <property type="entry name" value="PPE_sf"/>
</dbReference>
<reference evidence="2 3" key="1">
    <citation type="submission" date="2017-10" db="EMBL/GenBank/DDBJ databases">
        <authorList>
            <consortium name="Urmite Genomes"/>
        </authorList>
    </citation>
    <scope>NUCLEOTIDE SEQUENCE [LARGE SCALE GENOMIC DNA]</scope>
    <source>
        <strain evidence="2 3">FB-527</strain>
    </source>
</reference>
<dbReference type="EMBL" id="OCTY01000002">
    <property type="protein sequence ID" value="SOJ57938.1"/>
    <property type="molecule type" value="Genomic_DNA"/>
</dbReference>
<protein>
    <submittedName>
        <fullName evidence="2">Putative PE-PGRS family protein PE_PGRS24</fullName>
    </submittedName>
</protein>
<keyword evidence="3" id="KW-1185">Reference proteome</keyword>
<evidence type="ECO:0000313" key="2">
    <source>
        <dbReference type="EMBL" id="SOJ57938.1"/>
    </source>
</evidence>
<dbReference type="Proteomes" id="UP000554965">
    <property type="component" value="Unassembled WGS sequence"/>
</dbReference>
<evidence type="ECO:0000313" key="3">
    <source>
        <dbReference type="Proteomes" id="UP000554965"/>
    </source>
</evidence>
<organism evidence="2 3">
    <name type="scientific">Mycobacterium simulans</name>
    <dbReference type="NCBI Taxonomy" id="627089"/>
    <lineage>
        <taxon>Bacteria</taxon>
        <taxon>Bacillati</taxon>
        <taxon>Actinomycetota</taxon>
        <taxon>Actinomycetes</taxon>
        <taxon>Mycobacteriales</taxon>
        <taxon>Mycobacteriaceae</taxon>
        <taxon>Mycobacterium</taxon>
    </lineage>
</organism>
<proteinExistence type="predicted"/>
<dbReference type="Gene3D" id="1.10.287.850">
    <property type="entry name" value="HP0062-like domain"/>
    <property type="match status" value="1"/>
</dbReference>
<dbReference type="Pfam" id="PF00934">
    <property type="entry name" value="PE"/>
    <property type="match status" value="1"/>
</dbReference>
<dbReference type="FunFam" id="1.10.287.850:FF:000001">
    <property type="entry name" value="PE_PGRS39"/>
    <property type="match status" value="1"/>
</dbReference>
<name>A0A7Z7ISX1_9MYCO</name>
<sequence>MSFLFTQPQMLVAAASDLAGIGSTINAATVAAATPTTGVLAAGADEISATIAAIFGAHGQRYQALSAQAAALHSQFVQTLNAAGAAYASAEAANALPL</sequence>
<comment type="caution">
    <text evidence="2">The sequence shown here is derived from an EMBL/GenBank/DDBJ whole genome shotgun (WGS) entry which is preliminary data.</text>
</comment>
<feature type="domain" description="PE" evidence="1">
    <location>
        <begin position="4"/>
        <end position="94"/>
    </location>
</feature>
<gene>
    <name evidence="2" type="ORF">MSIMFB_05417</name>
</gene>
<evidence type="ECO:0000259" key="1">
    <source>
        <dbReference type="Pfam" id="PF00934"/>
    </source>
</evidence>